<reference evidence="2" key="2">
    <citation type="journal article" date="2015" name="Fish Shellfish Immunol.">
        <title>Early steps in the European eel (Anguilla anguilla)-Vibrio vulnificus interaction in the gills: Role of the RtxA13 toxin.</title>
        <authorList>
            <person name="Callol A."/>
            <person name="Pajuelo D."/>
            <person name="Ebbesson L."/>
            <person name="Teles M."/>
            <person name="MacKenzie S."/>
            <person name="Amaro C."/>
        </authorList>
    </citation>
    <scope>NUCLEOTIDE SEQUENCE</scope>
</reference>
<reference evidence="2" key="1">
    <citation type="submission" date="2014-11" db="EMBL/GenBank/DDBJ databases">
        <authorList>
            <person name="Amaro Gonzalez C."/>
        </authorList>
    </citation>
    <scope>NUCLEOTIDE SEQUENCE</scope>
</reference>
<evidence type="ECO:0000313" key="2">
    <source>
        <dbReference type="EMBL" id="JAH30671.1"/>
    </source>
</evidence>
<keyword evidence="1" id="KW-0732">Signal</keyword>
<dbReference type="EMBL" id="GBXM01077906">
    <property type="protein sequence ID" value="JAH30671.1"/>
    <property type="molecule type" value="Transcribed_RNA"/>
</dbReference>
<name>A0A0E9RNC4_ANGAN</name>
<feature type="signal peptide" evidence="1">
    <location>
        <begin position="1"/>
        <end position="18"/>
    </location>
</feature>
<sequence length="52" mass="6152">MWWLHVLLILDETRYSLFIHSLILTKACSSVTRCPFGELLQNVLIIVTYHTY</sequence>
<dbReference type="AlphaFoldDB" id="A0A0E9RNC4"/>
<protein>
    <submittedName>
        <fullName evidence="2">Uncharacterized protein</fullName>
    </submittedName>
</protein>
<feature type="chain" id="PRO_5002431694" evidence="1">
    <location>
        <begin position="19"/>
        <end position="52"/>
    </location>
</feature>
<accession>A0A0E9RNC4</accession>
<organism evidence="2">
    <name type="scientific">Anguilla anguilla</name>
    <name type="common">European freshwater eel</name>
    <name type="synonym">Muraena anguilla</name>
    <dbReference type="NCBI Taxonomy" id="7936"/>
    <lineage>
        <taxon>Eukaryota</taxon>
        <taxon>Metazoa</taxon>
        <taxon>Chordata</taxon>
        <taxon>Craniata</taxon>
        <taxon>Vertebrata</taxon>
        <taxon>Euteleostomi</taxon>
        <taxon>Actinopterygii</taxon>
        <taxon>Neopterygii</taxon>
        <taxon>Teleostei</taxon>
        <taxon>Anguilliformes</taxon>
        <taxon>Anguillidae</taxon>
        <taxon>Anguilla</taxon>
    </lineage>
</organism>
<proteinExistence type="predicted"/>
<evidence type="ECO:0000256" key="1">
    <source>
        <dbReference type="SAM" id="SignalP"/>
    </source>
</evidence>